<dbReference type="Proteomes" id="UP001057580">
    <property type="component" value="Chromosome"/>
</dbReference>
<protein>
    <submittedName>
        <fullName evidence="1">Uncharacterized protein</fullName>
    </submittedName>
</protein>
<evidence type="ECO:0000313" key="2">
    <source>
        <dbReference type="Proteomes" id="UP001057580"/>
    </source>
</evidence>
<dbReference type="RefSeq" id="WP_260592949.1">
    <property type="nucleotide sequence ID" value="NZ_CP104003.1"/>
</dbReference>
<dbReference type="AlphaFoldDB" id="A0A9E7U468"/>
<gene>
    <name evidence="1" type="ORF">N0B31_17740</name>
</gene>
<dbReference type="EMBL" id="CP104003">
    <property type="protein sequence ID" value="UWM53955.1"/>
    <property type="molecule type" value="Genomic_DNA"/>
</dbReference>
<reference evidence="1" key="1">
    <citation type="submission" date="2022-09" db="EMBL/GenBank/DDBJ databases">
        <title>Diverse halophilic archaea isolated from saline environments.</title>
        <authorList>
            <person name="Cui H.-L."/>
        </authorList>
    </citation>
    <scope>NUCLEOTIDE SEQUENCE</scope>
    <source>
        <strain evidence="1">ZS-35-S2</strain>
    </source>
</reference>
<keyword evidence="2" id="KW-1185">Reference proteome</keyword>
<accession>A0A9E7U468</accession>
<dbReference type="KEGG" id="ssai:N0B31_17740"/>
<evidence type="ECO:0000313" key="1">
    <source>
        <dbReference type="EMBL" id="UWM53955.1"/>
    </source>
</evidence>
<dbReference type="GeneID" id="74944304"/>
<sequence>MKQEHLVEEEFDPVFFYYKEIQSESLNSWTIDSAERVRNIYDVIEGLDRQTSVHPVDELDIDQNPRMFADNLLENYPDHEEAFCTSLINDFSSSMKTRAREEGKYAVLVLYEDSLVLCHTDSEEKTITKDAEVLERLLDTDNVDKYARFRQSEDTTEVLHFERSSSKSFAEFLGLNPEEIAYEEAGDIKIFTEIDGSTARFEFTQDEFEEKFITGDDHRLLTEILETPNDQYPVNHIKMGRRRYDTVDEFEQQFYALYYDLNTLKSQYKTIAESMTPHTTTVVDHADKVTTGGPNGPKKVVKGNDSEFTVVFADKNIELSAKWRLQLSKKLRAGETAQLHHVGNDFTEEPVQVGPFEVYNPLDIDAEYLNRLYSVTQEAGTGDQLSNIIFCVMFHTLSEWCSGPIGHFFGQMTSRFEDELSAEGMILRDEDRLMELKGREWLADVDDDDDIATKISGEIQSESKLLLVGVEEEEQRIRPLSRNKWDSERNGRIRDSVRDMNGHHESIQLSSLQLGNGECLLFVYSVRGDQSFNLDMAAP</sequence>
<name>A0A9E7U468_9EURY</name>
<organism evidence="1 2">
    <name type="scientific">Salinirubellus salinus</name>
    <dbReference type="NCBI Taxonomy" id="1364945"/>
    <lineage>
        <taxon>Archaea</taxon>
        <taxon>Methanobacteriati</taxon>
        <taxon>Methanobacteriota</taxon>
        <taxon>Stenosarchaea group</taxon>
        <taxon>Halobacteria</taxon>
        <taxon>Halobacteriales</taxon>
        <taxon>Natronomonadaceae</taxon>
        <taxon>Salinirubellus</taxon>
    </lineage>
</organism>
<proteinExistence type="predicted"/>